<reference evidence="2" key="1">
    <citation type="submission" date="2020-08" db="EMBL/GenBank/DDBJ databases">
        <title>Winogradskyella ouciana sp. nov., isolated from the hadal seawater of the Mariana Trench.</title>
        <authorList>
            <person name="He X."/>
        </authorList>
    </citation>
    <scope>NUCLEOTIDE SEQUENCE [LARGE SCALE GENOMIC DNA]</scope>
    <source>
        <strain evidence="2">KCTC 52348</strain>
    </source>
</reference>
<accession>A0A842IVG6</accession>
<dbReference type="Gene3D" id="3.40.50.2000">
    <property type="entry name" value="Glycogen Phosphorylase B"/>
    <property type="match status" value="2"/>
</dbReference>
<dbReference type="CDD" id="cd03801">
    <property type="entry name" value="GT4_PimA-like"/>
    <property type="match status" value="1"/>
</dbReference>
<organism evidence="2 3">
    <name type="scientific">Winogradskyella flava</name>
    <dbReference type="NCBI Taxonomy" id="1884876"/>
    <lineage>
        <taxon>Bacteria</taxon>
        <taxon>Pseudomonadati</taxon>
        <taxon>Bacteroidota</taxon>
        <taxon>Flavobacteriia</taxon>
        <taxon>Flavobacteriales</taxon>
        <taxon>Flavobacteriaceae</taxon>
        <taxon>Winogradskyella</taxon>
    </lineage>
</organism>
<dbReference type="Pfam" id="PF00534">
    <property type="entry name" value="Glycos_transf_1"/>
    <property type="match status" value="1"/>
</dbReference>
<dbReference type="GO" id="GO:0016757">
    <property type="term" value="F:glycosyltransferase activity"/>
    <property type="evidence" value="ECO:0007669"/>
    <property type="project" value="InterPro"/>
</dbReference>
<dbReference type="PANTHER" id="PTHR12526:SF630">
    <property type="entry name" value="GLYCOSYLTRANSFERASE"/>
    <property type="match status" value="1"/>
</dbReference>
<dbReference type="InterPro" id="IPR001296">
    <property type="entry name" value="Glyco_trans_1"/>
</dbReference>
<evidence type="ECO:0000313" key="2">
    <source>
        <dbReference type="EMBL" id="MBC2846119.1"/>
    </source>
</evidence>
<comment type="caution">
    <text evidence="2">The sequence shown here is derived from an EMBL/GenBank/DDBJ whole genome shotgun (WGS) entry which is preliminary data.</text>
</comment>
<dbReference type="SUPFAM" id="SSF53756">
    <property type="entry name" value="UDP-Glycosyltransferase/glycogen phosphorylase"/>
    <property type="match status" value="1"/>
</dbReference>
<dbReference type="AlphaFoldDB" id="A0A842IVG6"/>
<keyword evidence="2" id="KW-0808">Transferase</keyword>
<dbReference type="PANTHER" id="PTHR12526">
    <property type="entry name" value="GLYCOSYLTRANSFERASE"/>
    <property type="match status" value="1"/>
</dbReference>
<dbReference type="Proteomes" id="UP000533900">
    <property type="component" value="Unassembled WGS sequence"/>
</dbReference>
<keyword evidence="3" id="KW-1185">Reference proteome</keyword>
<evidence type="ECO:0000313" key="3">
    <source>
        <dbReference type="Proteomes" id="UP000533900"/>
    </source>
</evidence>
<gene>
    <name evidence="2" type="ORF">H7F21_13510</name>
</gene>
<feature type="domain" description="Glycosyl transferase family 1" evidence="1">
    <location>
        <begin position="160"/>
        <end position="316"/>
    </location>
</feature>
<protein>
    <submittedName>
        <fullName evidence="2">Glycosyltransferase family 4 protein</fullName>
    </submittedName>
</protein>
<evidence type="ECO:0000259" key="1">
    <source>
        <dbReference type="Pfam" id="PF00534"/>
    </source>
</evidence>
<dbReference type="RefSeq" id="WP_185789829.1">
    <property type="nucleotide sequence ID" value="NZ_JACLCP010000004.1"/>
</dbReference>
<proteinExistence type="predicted"/>
<dbReference type="EMBL" id="JACLCP010000004">
    <property type="protein sequence ID" value="MBC2846119.1"/>
    <property type="molecule type" value="Genomic_DNA"/>
</dbReference>
<sequence length="335" mass="38330">MKNVLYIGNVLSDSGKTVTTIETLSINLKEFCTIKLASNKTNKLLRLLDMLKLIWVNKTNTDYVLIDTYSTTNFYYAFIISQVCRVFRLDYIPILHGGNLEKRLKNSGYLSHLIFSYAHKLVTPSLFLKEIFNNYGYDNILYIPNNLLIENYEFKDREITDIELLWVRSFASIYNPVLAIMVMEGLHEKGLEARLTMIGPEKDGSLAMTKTLAKEKHLNVNFTGKLSKKEWVEISKKHNIFINTTNFDNLPVSVIEAMALGLPVVSTNVGGLSYLINHNEEGLLVPPNNVDAMVSAIMRLKEDNNLRKKIVINARNKSEQFDWEVVKPLWQSLLS</sequence>
<name>A0A842IVG6_9FLAO</name>